<feature type="domain" description="C2" evidence="13">
    <location>
        <begin position="665"/>
        <end position="797"/>
    </location>
</feature>
<dbReference type="GO" id="GO:0006869">
    <property type="term" value="P:lipid transport"/>
    <property type="evidence" value="ECO:0007669"/>
    <property type="project" value="UniProtKB-KW"/>
</dbReference>
<feature type="region of interest" description="Disordered" evidence="11">
    <location>
        <begin position="95"/>
        <end position="139"/>
    </location>
</feature>
<dbReference type="STRING" id="1076935.U4KWU9"/>
<evidence type="ECO:0000256" key="11">
    <source>
        <dbReference type="SAM" id="MobiDB-lite"/>
    </source>
</evidence>
<protein>
    <submittedName>
        <fullName evidence="15">Similar to Meiotically up-regulated gene 190 protein acc. no. Q9USG8</fullName>
    </submittedName>
</protein>
<reference evidence="15 16" key="1">
    <citation type="journal article" date="2013" name="PLoS Genet.">
        <title>The genome and development-dependent transcriptomes of Pyronema confluens: a window into fungal evolution.</title>
        <authorList>
            <person name="Traeger S."/>
            <person name="Altegoer F."/>
            <person name="Freitag M."/>
            <person name="Gabaldon T."/>
            <person name="Kempken F."/>
            <person name="Kumar A."/>
            <person name="Marcet-Houben M."/>
            <person name="Poggeler S."/>
            <person name="Stajich J.E."/>
            <person name="Nowrousian M."/>
        </authorList>
    </citation>
    <scope>NUCLEOTIDE SEQUENCE [LARGE SCALE GENOMIC DNA]</scope>
    <source>
        <strain evidence="16">CBS 100304</strain>
        <tissue evidence="15">Vegetative mycelium</tissue>
    </source>
</reference>
<evidence type="ECO:0000256" key="5">
    <source>
        <dbReference type="ARBA" id="ARBA00022737"/>
    </source>
</evidence>
<dbReference type="GO" id="GO:0061817">
    <property type="term" value="P:endoplasmic reticulum-plasma membrane tethering"/>
    <property type="evidence" value="ECO:0007669"/>
    <property type="project" value="InterPro"/>
</dbReference>
<evidence type="ECO:0000256" key="2">
    <source>
        <dbReference type="ARBA" id="ARBA00022448"/>
    </source>
</evidence>
<keyword evidence="10 12" id="KW-0472">Membrane</keyword>
<accession>U4KWU9</accession>
<dbReference type="PANTHER" id="PTHR47348:SF2">
    <property type="entry name" value="MEIOTICALLY UP-REGULATED 190 PROTEIN"/>
    <property type="match status" value="1"/>
</dbReference>
<dbReference type="Pfam" id="PF25331">
    <property type="entry name" value="C2_Mug190_3rd"/>
    <property type="match status" value="1"/>
</dbReference>
<evidence type="ECO:0000256" key="10">
    <source>
        <dbReference type="ARBA" id="ARBA00023136"/>
    </source>
</evidence>
<proteinExistence type="predicted"/>
<dbReference type="InterPro" id="IPR000008">
    <property type="entry name" value="C2_dom"/>
</dbReference>
<dbReference type="Proteomes" id="UP000018144">
    <property type="component" value="Unassembled WGS sequence"/>
</dbReference>
<evidence type="ECO:0000256" key="3">
    <source>
        <dbReference type="ARBA" id="ARBA00022553"/>
    </source>
</evidence>
<dbReference type="SUPFAM" id="SSF49562">
    <property type="entry name" value="C2 domain (Calcium/lipid-binding domain, CaLB)"/>
    <property type="match status" value="2"/>
</dbReference>
<dbReference type="GO" id="GO:0008289">
    <property type="term" value="F:lipid binding"/>
    <property type="evidence" value="ECO:0007669"/>
    <property type="project" value="UniProtKB-KW"/>
</dbReference>
<dbReference type="CDD" id="cd04052">
    <property type="entry name" value="C2B_Tricalbin-like"/>
    <property type="match status" value="1"/>
</dbReference>
<dbReference type="GO" id="GO:0005789">
    <property type="term" value="C:endoplasmic reticulum membrane"/>
    <property type="evidence" value="ECO:0007669"/>
    <property type="project" value="UniProtKB-SubCell"/>
</dbReference>
<evidence type="ECO:0000256" key="9">
    <source>
        <dbReference type="ARBA" id="ARBA00023121"/>
    </source>
</evidence>
<evidence type="ECO:0000313" key="16">
    <source>
        <dbReference type="Proteomes" id="UP000018144"/>
    </source>
</evidence>
<feature type="compositionally biased region" description="Low complexity" evidence="11">
    <location>
        <begin position="1000"/>
        <end position="1014"/>
    </location>
</feature>
<keyword evidence="16" id="KW-1185">Reference proteome</keyword>
<feature type="domain" description="C2" evidence="13">
    <location>
        <begin position="453"/>
        <end position="585"/>
    </location>
</feature>
<dbReference type="eggNOG" id="KOG1012">
    <property type="taxonomic scope" value="Eukaryota"/>
</dbReference>
<dbReference type="Pfam" id="PF25669">
    <property type="entry name" value="SMP_MUG190-like"/>
    <property type="match status" value="1"/>
</dbReference>
<evidence type="ECO:0000259" key="14">
    <source>
        <dbReference type="PROSITE" id="PS51847"/>
    </source>
</evidence>
<keyword evidence="8" id="KW-0445">Lipid transport</keyword>
<dbReference type="InterPro" id="IPR035892">
    <property type="entry name" value="C2_domain_sf"/>
</dbReference>
<feature type="region of interest" description="Disordered" evidence="11">
    <location>
        <begin position="630"/>
        <end position="676"/>
    </location>
</feature>
<dbReference type="InterPro" id="IPR031468">
    <property type="entry name" value="SMP_LBD"/>
</dbReference>
<dbReference type="SMART" id="SM00239">
    <property type="entry name" value="C2"/>
    <property type="match status" value="2"/>
</dbReference>
<feature type="compositionally biased region" description="Basic and acidic residues" evidence="11">
    <location>
        <begin position="114"/>
        <end position="135"/>
    </location>
</feature>
<feature type="region of interest" description="Disordered" evidence="11">
    <location>
        <begin position="1000"/>
        <end position="1035"/>
    </location>
</feature>
<evidence type="ECO:0000256" key="6">
    <source>
        <dbReference type="ARBA" id="ARBA00022824"/>
    </source>
</evidence>
<feature type="region of interest" description="Disordered" evidence="11">
    <location>
        <begin position="1072"/>
        <end position="1105"/>
    </location>
</feature>
<keyword evidence="3" id="KW-0597">Phosphoprotein</keyword>
<dbReference type="Gene3D" id="2.60.40.150">
    <property type="entry name" value="C2 domain"/>
    <property type="match status" value="2"/>
</dbReference>
<dbReference type="AlphaFoldDB" id="U4KWU9"/>
<keyword evidence="2" id="KW-0813">Transport</keyword>
<evidence type="ECO:0000259" key="13">
    <source>
        <dbReference type="PROSITE" id="PS50004"/>
    </source>
</evidence>
<keyword evidence="7 12" id="KW-1133">Transmembrane helix</keyword>
<dbReference type="EMBL" id="HF935280">
    <property type="protein sequence ID" value="CCX06136.1"/>
    <property type="molecule type" value="Genomic_DNA"/>
</dbReference>
<evidence type="ECO:0000256" key="12">
    <source>
        <dbReference type="SAM" id="Phobius"/>
    </source>
</evidence>
<comment type="subcellular location">
    <subcellularLocation>
        <location evidence="1">Endoplasmic reticulum membrane</location>
    </subcellularLocation>
</comment>
<dbReference type="PROSITE" id="PS50004">
    <property type="entry name" value="C2"/>
    <property type="match status" value="2"/>
</dbReference>
<evidence type="ECO:0000256" key="1">
    <source>
        <dbReference type="ARBA" id="ARBA00004586"/>
    </source>
</evidence>
<dbReference type="PROSITE" id="PS51847">
    <property type="entry name" value="SMP"/>
    <property type="match status" value="1"/>
</dbReference>
<keyword evidence="6" id="KW-0256">Endoplasmic reticulum</keyword>
<feature type="transmembrane region" description="Helical" evidence="12">
    <location>
        <begin position="162"/>
        <end position="186"/>
    </location>
</feature>
<sequence length="1105" mass="123656">MDDTRTAEFTTDGRNPRYEETGLQTENMAGYRNPPPHEVFQKTSPQAGFHEDATQGEALEESHSAPQDDQIPPESAAAISNNCREVIDPVTHLPITTHDITHEELERIPPPPDTPREQPEEEKLRKDDSDKRHGQMNELIQDETKGRWVDYAERERKGRVKAAMVTGTAVTFGTAMVYLWAIAAAGGEEIMFTMVETAIGLVGCLVMGLGTAVGAWWFMGMEEEEVDASGICSSEEEQPHDTSQYKPPESAAWLNSLLSSLWPIINPALFTTLSDMLEDVMQSTLPKLVKGVRVADFGQGNESVRILGIRWLEAGDAAKTKHGMSGSEGDFANFEVALAYRSRPVTAKGLKKRSRNAHLLIEFRTVAGVEFPVWVEVNGFLATCRIRVQLSPNPPFLQTAIITLLGQPKVSVSCVPINKNFLNVMDLPVISRYLQRSIDEAVGMYVAPRSLTLDLKTLLTGREKMDTDSVGVVVVRVIKARGFKDGDGGKKWLPEGKKRGDPYVVVGWGKYGKGMWATRVIPSEGEPVWDEINVMLVGPLEVNAEEDLRLQLWDSDRGTADDLLGVVEVPLKDIMSQESTQNQMTSREDHLCDYEGKPAPGTLNWEVGYFSKSDVDDYLAKRGDVDIEQTKRQIEHDAEKKLREAKGLDESGEIDQQKKEDLKERSDEIIAGSPPNDDWPSGILHIKIEQITGLEVQHIRESGVREEAEQEEGDDLPSAYCAVILNHQKVYKTRTKIKDNKPFFDAGTEKFIRDFRNTSIIISVRDHRLHESDPILGIVVLPLSKLFSNRSQLTESFPITGGIGYGRLRLSLVFRSVRLHLAPQLQGWNVGTLEIYPRATASDDLPDELKTNRLVFRTLYGKRKMFPYSDSHGSWHRKHNDRPLRLAVCKRFSSCLLVQFRKYSIGPDTTSAFCTLWLKDLCDEQDVDAELAVYRKAGDNMTRAVRNVLNEGDIVGSLKIRVRFYPGLSGYHQSLSSSDIDMADVMQVLDAAEDAQEVASIADADTDSDSSSSSSDDEYDNIGSDAQHDDGKRGFKDELKEYKQNRKDLHRRHRGLMQWSAARKLAWMGHEMKGKTHELSHDVKAKVTHSHGRDASGGEKVESEV</sequence>
<name>U4KWU9_PYROM</name>
<feature type="region of interest" description="Disordered" evidence="11">
    <location>
        <begin position="1"/>
        <end position="74"/>
    </location>
</feature>
<feature type="domain" description="SMP-LTD" evidence="14">
    <location>
        <begin position="247"/>
        <end position="456"/>
    </location>
</feature>
<gene>
    <name evidence="15" type="ORF">PCON_05723</name>
</gene>
<feature type="transmembrane region" description="Helical" evidence="12">
    <location>
        <begin position="198"/>
        <end position="219"/>
    </location>
</feature>
<feature type="compositionally biased region" description="Basic and acidic residues" evidence="11">
    <location>
        <begin position="630"/>
        <end position="668"/>
    </location>
</feature>
<keyword evidence="9" id="KW-0446">Lipid-binding</keyword>
<dbReference type="OrthoDB" id="419768at2759"/>
<dbReference type="CDD" id="cd21676">
    <property type="entry name" value="SMP_Mug190"/>
    <property type="match status" value="1"/>
</dbReference>
<dbReference type="OMA" id="WAKFGKV"/>
<keyword evidence="5" id="KW-0677">Repeat</keyword>
<keyword evidence="4 12" id="KW-0812">Transmembrane</keyword>
<feature type="compositionally biased region" description="Basic and acidic residues" evidence="11">
    <location>
        <begin position="1026"/>
        <end position="1035"/>
    </location>
</feature>
<evidence type="ECO:0000256" key="7">
    <source>
        <dbReference type="ARBA" id="ARBA00022989"/>
    </source>
</evidence>
<organism evidence="15 16">
    <name type="scientific">Pyronema omphalodes (strain CBS 100304)</name>
    <name type="common">Pyronema confluens</name>
    <dbReference type="NCBI Taxonomy" id="1076935"/>
    <lineage>
        <taxon>Eukaryota</taxon>
        <taxon>Fungi</taxon>
        <taxon>Dikarya</taxon>
        <taxon>Ascomycota</taxon>
        <taxon>Pezizomycotina</taxon>
        <taxon>Pezizomycetes</taxon>
        <taxon>Pezizales</taxon>
        <taxon>Pyronemataceae</taxon>
        <taxon>Pyronema</taxon>
    </lineage>
</organism>
<dbReference type="PANTHER" id="PTHR47348">
    <property type="entry name" value="MEIOTICALLY UP-REGULATED GENE 190 PROTEIN"/>
    <property type="match status" value="1"/>
</dbReference>
<dbReference type="InterPro" id="IPR037765">
    <property type="entry name" value="C2B_Tricalbin"/>
</dbReference>
<evidence type="ECO:0000256" key="4">
    <source>
        <dbReference type="ARBA" id="ARBA00022692"/>
    </source>
</evidence>
<dbReference type="InterPro" id="IPR057349">
    <property type="entry name" value="C2_Mug190_3rd"/>
</dbReference>
<evidence type="ECO:0000313" key="15">
    <source>
        <dbReference type="EMBL" id="CCX06136.1"/>
    </source>
</evidence>
<evidence type="ECO:0000256" key="8">
    <source>
        <dbReference type="ARBA" id="ARBA00023055"/>
    </source>
</evidence>
<dbReference type="Pfam" id="PF00168">
    <property type="entry name" value="C2"/>
    <property type="match status" value="2"/>
</dbReference>